<dbReference type="PANTHER" id="PTHR15822:SF4">
    <property type="entry name" value="TYROSYL-DNA PHOSPHODIESTERASE 2"/>
    <property type="match status" value="1"/>
</dbReference>
<organism evidence="10 11">
    <name type="scientific">Kribbella deserti</name>
    <dbReference type="NCBI Taxonomy" id="1926257"/>
    <lineage>
        <taxon>Bacteria</taxon>
        <taxon>Bacillati</taxon>
        <taxon>Actinomycetota</taxon>
        <taxon>Actinomycetes</taxon>
        <taxon>Propionibacteriales</taxon>
        <taxon>Kribbellaceae</taxon>
        <taxon>Kribbella</taxon>
    </lineage>
</organism>
<dbReference type="RefSeq" id="WP_380053235.1">
    <property type="nucleotide sequence ID" value="NZ_JBHLTC010000036.1"/>
</dbReference>
<keyword evidence="3" id="KW-0540">Nuclease</keyword>
<dbReference type="Gene3D" id="3.60.10.10">
    <property type="entry name" value="Endonuclease/exonuclease/phosphatase"/>
    <property type="match status" value="1"/>
</dbReference>
<evidence type="ECO:0000313" key="11">
    <source>
        <dbReference type="Proteomes" id="UP001589890"/>
    </source>
</evidence>
<keyword evidence="5" id="KW-0227">DNA damage</keyword>
<protein>
    <submittedName>
        <fullName evidence="10">Endonuclease/exonuclease/phosphatase family protein</fullName>
    </submittedName>
</protein>
<dbReference type="PANTHER" id="PTHR15822">
    <property type="entry name" value="TRAF AND TNF RECEPTOR-ASSOCIATED PROTEIN"/>
    <property type="match status" value="1"/>
</dbReference>
<evidence type="ECO:0000256" key="2">
    <source>
        <dbReference type="ARBA" id="ARBA00001946"/>
    </source>
</evidence>
<dbReference type="GO" id="GO:0004519">
    <property type="term" value="F:endonuclease activity"/>
    <property type="evidence" value="ECO:0007669"/>
    <property type="project" value="UniProtKB-KW"/>
</dbReference>
<comment type="caution">
    <text evidence="10">The sequence shown here is derived from an EMBL/GenBank/DDBJ whole genome shotgun (WGS) entry which is preliminary data.</text>
</comment>
<comment type="cofactor">
    <cofactor evidence="1">
        <name>Mn(2+)</name>
        <dbReference type="ChEBI" id="CHEBI:29035"/>
    </cofactor>
</comment>
<dbReference type="Pfam" id="PF03372">
    <property type="entry name" value="Exo_endo_phos"/>
    <property type="match status" value="1"/>
</dbReference>
<accession>A0ABV6QWF7</accession>
<evidence type="ECO:0000256" key="3">
    <source>
        <dbReference type="ARBA" id="ARBA00022722"/>
    </source>
</evidence>
<evidence type="ECO:0000259" key="9">
    <source>
        <dbReference type="Pfam" id="PF03372"/>
    </source>
</evidence>
<dbReference type="InterPro" id="IPR051547">
    <property type="entry name" value="TDP2-like"/>
</dbReference>
<dbReference type="EMBL" id="JBHLTC010000036">
    <property type="protein sequence ID" value="MFC0627937.1"/>
    <property type="molecule type" value="Genomic_DNA"/>
</dbReference>
<keyword evidence="8" id="KW-0234">DNA repair</keyword>
<dbReference type="InterPro" id="IPR036691">
    <property type="entry name" value="Endo/exonu/phosph_ase_sf"/>
</dbReference>
<keyword evidence="6" id="KW-0378">Hydrolase</keyword>
<evidence type="ECO:0000313" key="10">
    <source>
        <dbReference type="EMBL" id="MFC0627937.1"/>
    </source>
</evidence>
<evidence type="ECO:0000256" key="5">
    <source>
        <dbReference type="ARBA" id="ARBA00022763"/>
    </source>
</evidence>
<dbReference type="InterPro" id="IPR005135">
    <property type="entry name" value="Endo/exonuclease/phosphatase"/>
</dbReference>
<keyword evidence="4" id="KW-0479">Metal-binding</keyword>
<evidence type="ECO:0000256" key="1">
    <source>
        <dbReference type="ARBA" id="ARBA00001936"/>
    </source>
</evidence>
<gene>
    <name evidence="10" type="ORF">ACFFGN_27945</name>
</gene>
<evidence type="ECO:0000256" key="8">
    <source>
        <dbReference type="ARBA" id="ARBA00023204"/>
    </source>
</evidence>
<dbReference type="Proteomes" id="UP001589890">
    <property type="component" value="Unassembled WGS sequence"/>
</dbReference>
<evidence type="ECO:0000256" key="4">
    <source>
        <dbReference type="ARBA" id="ARBA00022723"/>
    </source>
</evidence>
<comment type="cofactor">
    <cofactor evidence="2">
        <name>Mg(2+)</name>
        <dbReference type="ChEBI" id="CHEBI:18420"/>
    </cofactor>
</comment>
<reference evidence="10 11" key="1">
    <citation type="submission" date="2024-09" db="EMBL/GenBank/DDBJ databases">
        <authorList>
            <person name="Sun Q."/>
            <person name="Mori K."/>
        </authorList>
    </citation>
    <scope>NUCLEOTIDE SEQUENCE [LARGE SCALE GENOMIC DNA]</scope>
    <source>
        <strain evidence="10 11">CGMCC 1.15906</strain>
    </source>
</reference>
<sequence length="286" mass="30873">MRTTSERLRVVTLNLLTVTDADGKTRQEVVRAALPELNPDVIALQEVTRGPDSDQAAYLLGPEYTVVDLPGPPNQAGECLASRWPLGRVATLDRPIEAGTGTDGGSVDEPRATAVAVEVLLPPPVGPVLVVHHRGTYELHLEHVREKQALATARFIEDLVADRPVILLGDFNAAPDSASLRFLTGKQSLAGTSVRYEDAWEAIHPGEPGHTFTPRNPLVASGQMPMERGRRIDHILIRSGSHGPLLDVADCRHVFDQPVNGVWASDHFGVLADLQLPPHAPGTWAS</sequence>
<keyword evidence="11" id="KW-1185">Reference proteome</keyword>
<proteinExistence type="predicted"/>
<keyword evidence="7" id="KW-0460">Magnesium</keyword>
<name>A0ABV6QWF7_9ACTN</name>
<evidence type="ECO:0000256" key="7">
    <source>
        <dbReference type="ARBA" id="ARBA00022842"/>
    </source>
</evidence>
<dbReference type="SUPFAM" id="SSF56219">
    <property type="entry name" value="DNase I-like"/>
    <property type="match status" value="1"/>
</dbReference>
<keyword evidence="10" id="KW-0255">Endonuclease</keyword>
<feature type="domain" description="Endonuclease/exonuclease/phosphatase" evidence="9">
    <location>
        <begin position="12"/>
        <end position="267"/>
    </location>
</feature>
<evidence type="ECO:0000256" key="6">
    <source>
        <dbReference type="ARBA" id="ARBA00022801"/>
    </source>
</evidence>